<protein>
    <recommendedName>
        <fullName evidence="16">DUF1211 domain-containing protein</fullName>
    </recommendedName>
</protein>
<keyword evidence="3" id="KW-0813">Transport</keyword>
<proteinExistence type="inferred from homology"/>
<comment type="catalytic activity">
    <reaction evidence="12">
        <text>K(+)(in) = K(+)(out)</text>
        <dbReference type="Rhea" id="RHEA:29463"/>
        <dbReference type="ChEBI" id="CHEBI:29103"/>
    </reaction>
</comment>
<evidence type="ECO:0000256" key="10">
    <source>
        <dbReference type="ARBA" id="ARBA00023136"/>
    </source>
</evidence>
<dbReference type="InterPro" id="IPR010617">
    <property type="entry name" value="TMEM175-like"/>
</dbReference>
<keyword evidence="4" id="KW-0633">Potassium transport</keyword>
<evidence type="ECO:0000256" key="5">
    <source>
        <dbReference type="ARBA" id="ARBA00022692"/>
    </source>
</evidence>
<comment type="subcellular location">
    <subcellularLocation>
        <location evidence="1">Membrane</location>
        <topology evidence="1">Multi-pass membrane protein</topology>
    </subcellularLocation>
</comment>
<evidence type="ECO:0000313" key="14">
    <source>
        <dbReference type="EMBL" id="GHB86897.1"/>
    </source>
</evidence>
<dbReference type="EMBL" id="BMXF01000007">
    <property type="protein sequence ID" value="GHB86897.1"/>
    <property type="molecule type" value="Genomic_DNA"/>
</dbReference>
<comment type="similarity">
    <text evidence="2">Belongs to the TMEM175 family.</text>
</comment>
<keyword evidence="10 13" id="KW-0472">Membrane</keyword>
<dbReference type="AlphaFoldDB" id="A0A8J3GB04"/>
<evidence type="ECO:0000256" key="9">
    <source>
        <dbReference type="ARBA" id="ARBA00023065"/>
    </source>
</evidence>
<reference evidence="14 15" key="1">
    <citation type="journal article" date="2014" name="Int. J. Syst. Evol. Microbiol.">
        <title>Complete genome sequence of Corynebacterium casei LMG S-19264T (=DSM 44701T), isolated from a smear-ripened cheese.</title>
        <authorList>
            <consortium name="US DOE Joint Genome Institute (JGI-PGF)"/>
            <person name="Walter F."/>
            <person name="Albersmeier A."/>
            <person name="Kalinowski J."/>
            <person name="Ruckert C."/>
        </authorList>
    </citation>
    <scope>NUCLEOTIDE SEQUENCE [LARGE SCALE GENOMIC DNA]</scope>
    <source>
        <strain evidence="14 15">KCTC 12866</strain>
    </source>
</reference>
<keyword evidence="9" id="KW-0406">Ion transport</keyword>
<dbReference type="GO" id="GO:0016020">
    <property type="term" value="C:membrane"/>
    <property type="evidence" value="ECO:0007669"/>
    <property type="project" value="UniProtKB-SubCell"/>
</dbReference>
<comment type="caution">
    <text evidence="14">The sequence shown here is derived from an EMBL/GenBank/DDBJ whole genome shotgun (WGS) entry which is preliminary data.</text>
</comment>
<evidence type="ECO:0000256" key="4">
    <source>
        <dbReference type="ARBA" id="ARBA00022538"/>
    </source>
</evidence>
<evidence type="ECO:0008006" key="16">
    <source>
        <dbReference type="Google" id="ProtNLM"/>
    </source>
</evidence>
<keyword evidence="5 13" id="KW-0812">Transmembrane</keyword>
<keyword evidence="11" id="KW-0407">Ion channel</keyword>
<evidence type="ECO:0000256" key="12">
    <source>
        <dbReference type="ARBA" id="ARBA00034430"/>
    </source>
</evidence>
<dbReference type="PANTHER" id="PTHR31462">
    <property type="entry name" value="ENDOSOMAL/LYSOSOMAL POTASSIUM CHANNEL TMEM175"/>
    <property type="match status" value="1"/>
</dbReference>
<keyword evidence="8 13" id="KW-1133">Transmembrane helix</keyword>
<dbReference type="PANTHER" id="PTHR31462:SF5">
    <property type="entry name" value="ENDOSOMAL_LYSOSOMAL PROTON CHANNEL TMEM175"/>
    <property type="match status" value="1"/>
</dbReference>
<evidence type="ECO:0000256" key="11">
    <source>
        <dbReference type="ARBA" id="ARBA00023303"/>
    </source>
</evidence>
<organism evidence="14 15">
    <name type="scientific">Persicitalea jodogahamensis</name>
    <dbReference type="NCBI Taxonomy" id="402147"/>
    <lineage>
        <taxon>Bacteria</taxon>
        <taxon>Pseudomonadati</taxon>
        <taxon>Bacteroidota</taxon>
        <taxon>Cytophagia</taxon>
        <taxon>Cytophagales</taxon>
        <taxon>Spirosomataceae</taxon>
        <taxon>Persicitalea</taxon>
    </lineage>
</organism>
<evidence type="ECO:0000256" key="2">
    <source>
        <dbReference type="ARBA" id="ARBA00006920"/>
    </source>
</evidence>
<evidence type="ECO:0000256" key="13">
    <source>
        <dbReference type="SAM" id="Phobius"/>
    </source>
</evidence>
<evidence type="ECO:0000256" key="6">
    <source>
        <dbReference type="ARBA" id="ARBA00022826"/>
    </source>
</evidence>
<keyword evidence="15" id="KW-1185">Reference proteome</keyword>
<accession>A0A8J3GB04</accession>
<keyword evidence="7" id="KW-0630">Potassium</keyword>
<gene>
    <name evidence="14" type="ORF">GCM10007390_48340</name>
</gene>
<evidence type="ECO:0000256" key="8">
    <source>
        <dbReference type="ARBA" id="ARBA00022989"/>
    </source>
</evidence>
<evidence type="ECO:0000256" key="7">
    <source>
        <dbReference type="ARBA" id="ARBA00022958"/>
    </source>
</evidence>
<evidence type="ECO:0000256" key="1">
    <source>
        <dbReference type="ARBA" id="ARBA00004141"/>
    </source>
</evidence>
<dbReference type="GO" id="GO:0005267">
    <property type="term" value="F:potassium channel activity"/>
    <property type="evidence" value="ECO:0007669"/>
    <property type="project" value="UniProtKB-KW"/>
</dbReference>
<dbReference type="Proteomes" id="UP000598271">
    <property type="component" value="Unassembled WGS sequence"/>
</dbReference>
<feature type="transmembrane region" description="Helical" evidence="13">
    <location>
        <begin position="12"/>
        <end position="36"/>
    </location>
</feature>
<dbReference type="RefSeq" id="WP_189568419.1">
    <property type="nucleotide sequence ID" value="NZ_BMXF01000007.1"/>
</dbReference>
<keyword evidence="6" id="KW-0631">Potassium channel</keyword>
<evidence type="ECO:0000313" key="15">
    <source>
        <dbReference type="Proteomes" id="UP000598271"/>
    </source>
</evidence>
<name>A0A8J3GB04_9BACT</name>
<evidence type="ECO:0000256" key="3">
    <source>
        <dbReference type="ARBA" id="ARBA00022448"/>
    </source>
</evidence>
<feature type="transmembrane region" description="Helical" evidence="13">
    <location>
        <begin position="87"/>
        <end position="108"/>
    </location>
</feature>
<dbReference type="GO" id="GO:0015252">
    <property type="term" value="F:proton channel activity"/>
    <property type="evidence" value="ECO:0007669"/>
    <property type="project" value="InterPro"/>
</dbReference>
<feature type="transmembrane region" description="Helical" evidence="13">
    <location>
        <begin position="48"/>
        <end position="66"/>
    </location>
</feature>
<dbReference type="Pfam" id="PF06736">
    <property type="entry name" value="TMEM175"/>
    <property type="match status" value="1"/>
</dbReference>
<sequence>MVEKNFALERLVFISDAVVAVSIALLALGIGIKSISSEYWQFSDIGNLFKLLAAFTLSFFNIANFWRTHHACFTHINRVDERLLWYNMLWLFFIVLIPFSTSLLSTFWGETIAATVYSMNTLLIALSQNLIWDYASDNKYTKEVISTKIDDSIRIFSNLDMINGALALTFSFFHPFAAFVLLFIKLPMIVISRMYFREGRSSRG</sequence>